<protein>
    <submittedName>
        <fullName evidence="1">Uncharacterized protein</fullName>
    </submittedName>
</protein>
<dbReference type="Proteomes" id="UP001158067">
    <property type="component" value="Unassembled WGS sequence"/>
</dbReference>
<evidence type="ECO:0000313" key="1">
    <source>
        <dbReference type="EMBL" id="SMP80091.1"/>
    </source>
</evidence>
<gene>
    <name evidence="1" type="ORF">SAMN06265222_1443</name>
</gene>
<proteinExistence type="predicted"/>
<reference evidence="1 2" key="1">
    <citation type="submission" date="2017-05" db="EMBL/GenBank/DDBJ databases">
        <authorList>
            <person name="Varghese N."/>
            <person name="Submissions S."/>
        </authorList>
    </citation>
    <scope>NUCLEOTIDE SEQUENCE [LARGE SCALE GENOMIC DNA]</scope>
    <source>
        <strain evidence="1 2">DSM 25457</strain>
    </source>
</reference>
<organism evidence="1 2">
    <name type="scientific">Neorhodopirellula lusitana</name>
    <dbReference type="NCBI Taxonomy" id="445327"/>
    <lineage>
        <taxon>Bacteria</taxon>
        <taxon>Pseudomonadati</taxon>
        <taxon>Planctomycetota</taxon>
        <taxon>Planctomycetia</taxon>
        <taxon>Pirellulales</taxon>
        <taxon>Pirellulaceae</taxon>
        <taxon>Neorhodopirellula</taxon>
    </lineage>
</organism>
<name>A0ABY1QVR2_9BACT</name>
<evidence type="ECO:0000313" key="2">
    <source>
        <dbReference type="Proteomes" id="UP001158067"/>
    </source>
</evidence>
<sequence>MTKQRFASTGSRGRCSVNVLAEIAIVRLDDEATDRDHQHAGTVNWITLRITRSAREIFRYQNARLADSGASDGSPLSTHRIGKLNVAESSLIPKSTKIAIVFLGTCPGTVLIMTSP</sequence>
<comment type="caution">
    <text evidence="1">The sequence shown here is derived from an EMBL/GenBank/DDBJ whole genome shotgun (WGS) entry which is preliminary data.</text>
</comment>
<dbReference type="EMBL" id="FXUG01000044">
    <property type="protein sequence ID" value="SMP80091.1"/>
    <property type="molecule type" value="Genomic_DNA"/>
</dbReference>
<accession>A0ABY1QVR2</accession>
<keyword evidence="2" id="KW-1185">Reference proteome</keyword>